<dbReference type="Pfam" id="PF00582">
    <property type="entry name" value="Usp"/>
    <property type="match status" value="1"/>
</dbReference>
<organism evidence="3 4">
    <name type="scientific">Lentzea indica</name>
    <dbReference type="NCBI Taxonomy" id="2604800"/>
    <lineage>
        <taxon>Bacteria</taxon>
        <taxon>Bacillati</taxon>
        <taxon>Actinomycetota</taxon>
        <taxon>Actinomycetes</taxon>
        <taxon>Pseudonocardiales</taxon>
        <taxon>Pseudonocardiaceae</taxon>
        <taxon>Lentzea</taxon>
    </lineage>
</organism>
<protein>
    <submittedName>
        <fullName evidence="3">Universal stress protein</fullName>
    </submittedName>
</protein>
<evidence type="ECO:0000313" key="4">
    <source>
        <dbReference type="Proteomes" id="UP001515943"/>
    </source>
</evidence>
<gene>
    <name evidence="3" type="ORF">FXN61_38990</name>
</gene>
<dbReference type="InterPro" id="IPR006016">
    <property type="entry name" value="UspA"/>
</dbReference>
<keyword evidence="4" id="KW-1185">Reference proteome</keyword>
<accession>A0ABX1FU99</accession>
<name>A0ABX1FU99_9PSEU</name>
<dbReference type="RefSeq" id="WP_167979038.1">
    <property type="nucleotide sequence ID" value="NZ_VSRL01000247.1"/>
</dbReference>
<comment type="caution">
    <text evidence="3">The sequence shown here is derived from an EMBL/GenBank/DDBJ whole genome shotgun (WGS) entry which is preliminary data.</text>
</comment>
<dbReference type="Gene3D" id="3.40.50.620">
    <property type="entry name" value="HUPs"/>
    <property type="match status" value="1"/>
</dbReference>
<evidence type="ECO:0000259" key="2">
    <source>
        <dbReference type="Pfam" id="PF00582"/>
    </source>
</evidence>
<proteinExistence type="predicted"/>
<reference evidence="3 4" key="1">
    <citation type="submission" date="2019-08" db="EMBL/GenBank/DDBJ databases">
        <title>Lentzea from Indian Himalayas.</title>
        <authorList>
            <person name="Mandal S."/>
            <person name="Mallick Gupta A."/>
            <person name="Maiti P.K."/>
            <person name="Sarkar J."/>
            <person name="Mandal S."/>
        </authorList>
    </citation>
    <scope>NUCLEOTIDE SEQUENCE [LARGE SCALE GENOMIC DNA]</scope>
    <source>
        <strain evidence="3 4">PSKA42</strain>
    </source>
</reference>
<evidence type="ECO:0000256" key="1">
    <source>
        <dbReference type="SAM" id="MobiDB-lite"/>
    </source>
</evidence>
<evidence type="ECO:0000313" key="3">
    <source>
        <dbReference type="EMBL" id="NKE62404.1"/>
    </source>
</evidence>
<feature type="region of interest" description="Disordered" evidence="1">
    <location>
        <begin position="168"/>
        <end position="195"/>
    </location>
</feature>
<dbReference type="EMBL" id="VSRL01000247">
    <property type="protein sequence ID" value="NKE62404.1"/>
    <property type="molecule type" value="Genomic_DNA"/>
</dbReference>
<feature type="domain" description="UspA" evidence="2">
    <location>
        <begin position="13"/>
        <end position="137"/>
    </location>
</feature>
<sequence length="195" mass="20729">MSTPVSATGRGAVVAGFDGSPHARQAVLWAAQEAANRRRELVVVSAIRGAYPELTVNPGAVALPDAMTDEGPRKHAERELAVVVAECARVAPEADVRPHVVYGHPTEVLTRVAQEAVLLVVGSSGSTGLTRALLGSSQRISCTPPPRRSWWHATRRSTRARSWSVWTARSSAHPRSTSASTSPPVTAATWSRCTP</sequence>
<dbReference type="SUPFAM" id="SSF52402">
    <property type="entry name" value="Adenine nucleotide alpha hydrolases-like"/>
    <property type="match status" value="1"/>
</dbReference>
<dbReference type="CDD" id="cd00293">
    <property type="entry name" value="USP-like"/>
    <property type="match status" value="1"/>
</dbReference>
<dbReference type="InterPro" id="IPR014729">
    <property type="entry name" value="Rossmann-like_a/b/a_fold"/>
</dbReference>
<dbReference type="Proteomes" id="UP001515943">
    <property type="component" value="Unassembled WGS sequence"/>
</dbReference>